<dbReference type="RefSeq" id="WP_014553949.1">
    <property type="nucleotide sequence ID" value="NC_017455.1"/>
</dbReference>
<evidence type="ECO:0000313" key="1">
    <source>
        <dbReference type="EMBL" id="ADO77932.1"/>
    </source>
</evidence>
<dbReference type="AlphaFoldDB" id="E3DQM1"/>
<accession>E3DQM1</accession>
<keyword evidence="2" id="KW-1185">Reference proteome</keyword>
<gene>
    <name evidence="1" type="ordered locus">Hprae_1807</name>
</gene>
<sequence>MTVREFAQKYKLEIVAGNNLELEIEGAYFGDDPHDVMKMAQKGNLWLTTLDDLVALGVALLADISAVILVEGRNYEQAAVKKACAKGVNLLKYNGSKFDLAGQFYQDLK</sequence>
<organism evidence="1 2">
    <name type="scientific">Halanaerobium praevalens (strain ATCC 33744 / DSM 2228 / GSL)</name>
    <dbReference type="NCBI Taxonomy" id="572479"/>
    <lineage>
        <taxon>Bacteria</taxon>
        <taxon>Bacillati</taxon>
        <taxon>Bacillota</taxon>
        <taxon>Clostridia</taxon>
        <taxon>Halanaerobiales</taxon>
        <taxon>Halanaerobiaceae</taxon>
        <taxon>Halanaerobium</taxon>
    </lineage>
</organism>
<dbReference type="InterPro" id="IPR028979">
    <property type="entry name" value="Ser_kin/Pase_Hpr-like_N_sf"/>
</dbReference>
<protein>
    <submittedName>
        <fullName evidence="1">DRTGG domain-containing protein</fullName>
    </submittedName>
</protein>
<dbReference type="KEGG" id="hpk:Hprae_1807"/>
<dbReference type="PATRIC" id="fig|572479.3.peg.1839"/>
<dbReference type="HOGENOM" id="CLU_140224_1_0_9"/>
<dbReference type="Proteomes" id="UP000006866">
    <property type="component" value="Chromosome"/>
</dbReference>
<dbReference type="Gene3D" id="3.40.1390.20">
    <property type="entry name" value="HprK N-terminal domain-like"/>
    <property type="match status" value="1"/>
</dbReference>
<dbReference type="EMBL" id="CP002175">
    <property type="protein sequence ID" value="ADO77932.1"/>
    <property type="molecule type" value="Genomic_DNA"/>
</dbReference>
<reference evidence="2" key="1">
    <citation type="submission" date="2010-10" db="EMBL/GenBank/DDBJ databases">
        <title>The complete genome of Halanaerobium praevalens DSM 2228.</title>
        <authorList>
            <consortium name="US DOE Joint Genome Institute (JGI-PGF)"/>
            <person name="Lucas S."/>
            <person name="Copeland A."/>
            <person name="Lapidus A."/>
            <person name="Glavina del Rio T."/>
            <person name="Dalin E."/>
            <person name="Tice H."/>
            <person name="Bruce D."/>
            <person name="Goodwin L."/>
            <person name="Pitluck S."/>
            <person name="Kyrpides N."/>
            <person name="Mavromatis K."/>
            <person name="Ivanova N."/>
            <person name="Ovchinnikova G."/>
            <person name="Chertkov O."/>
            <person name="Detter J.C."/>
            <person name="Han C."/>
            <person name="Larimer F."/>
            <person name="Land M."/>
            <person name="Hauser L."/>
            <person name="Markowitz V."/>
            <person name="Cheng J.-F."/>
            <person name="Hugenholtz P."/>
            <person name="Woyke T."/>
            <person name="Wu D."/>
            <person name="Tindall B."/>
            <person name="Pomrenke H.G."/>
            <person name="Brambilla E."/>
            <person name="Klenk H.-P."/>
            <person name="Eisen J.A."/>
        </authorList>
    </citation>
    <scope>NUCLEOTIDE SEQUENCE [LARGE SCALE GENOMIC DNA]</scope>
    <source>
        <strain evidence="2">ATCC 33744 / DSM 2228 / GSL</strain>
    </source>
</reference>
<dbReference type="eggNOG" id="COG4109">
    <property type="taxonomic scope" value="Bacteria"/>
</dbReference>
<dbReference type="STRING" id="572479.Hprae_1807"/>
<dbReference type="SUPFAM" id="SSF75138">
    <property type="entry name" value="HprK N-terminal domain-like"/>
    <property type="match status" value="1"/>
</dbReference>
<proteinExistence type="predicted"/>
<dbReference type="OrthoDB" id="2111922at2"/>
<reference evidence="1 2" key="2">
    <citation type="journal article" date="2011" name="Stand. Genomic Sci.">
        <title>Complete genome sequence of the extremely halophilic Halanaerobium praevalens type strain (GSL).</title>
        <authorList>
            <person name="Ivanova N."/>
            <person name="Sikorski J."/>
            <person name="Chertkov O."/>
            <person name="Nolan M."/>
            <person name="Lucas S."/>
            <person name="Hammon N."/>
            <person name="Deshpande S."/>
            <person name="Cheng J.F."/>
            <person name="Tapia R."/>
            <person name="Han C."/>
            <person name="Goodwin L."/>
            <person name="Pitluck S."/>
            <person name="Huntemann M."/>
            <person name="Liolios K."/>
            <person name="Pagani I."/>
            <person name="Mavromatis K."/>
            <person name="Ovchinikova G."/>
            <person name="Pati A."/>
            <person name="Chen A."/>
            <person name="Palaniappan K."/>
            <person name="Land M."/>
            <person name="Hauser L."/>
            <person name="Brambilla E.M."/>
            <person name="Kannan K.P."/>
            <person name="Rohde M."/>
            <person name="Tindall B.J."/>
            <person name="Goker M."/>
            <person name="Detter J.C."/>
            <person name="Woyke T."/>
            <person name="Bristow J."/>
            <person name="Eisen J.A."/>
            <person name="Markowitz V."/>
            <person name="Hugenholtz P."/>
            <person name="Kyrpides N.C."/>
            <person name="Klenk H.P."/>
            <person name="Lapidus A."/>
        </authorList>
    </citation>
    <scope>NUCLEOTIDE SEQUENCE [LARGE SCALE GENOMIC DNA]</scope>
    <source>
        <strain evidence="2">ATCC 33744 / DSM 2228 / GSL</strain>
    </source>
</reference>
<evidence type="ECO:0000313" key="2">
    <source>
        <dbReference type="Proteomes" id="UP000006866"/>
    </source>
</evidence>
<name>E3DQM1_HALPG</name>